<evidence type="ECO:0000256" key="7">
    <source>
        <dbReference type="ARBA" id="ARBA00023136"/>
    </source>
</evidence>
<evidence type="ECO:0000256" key="1">
    <source>
        <dbReference type="ARBA" id="ARBA00004429"/>
    </source>
</evidence>
<protein>
    <submittedName>
        <fullName evidence="10">Type IV pilin assembly protein PilC</fullName>
    </submittedName>
</protein>
<keyword evidence="5 8" id="KW-0812">Transmembrane</keyword>
<dbReference type="HOGENOM" id="CLU_035032_2_1_9"/>
<keyword evidence="7 8" id="KW-0472">Membrane</keyword>
<gene>
    <name evidence="10" type="primary">pilC</name>
    <name evidence="10" type="ORF">LACPI_0072</name>
</gene>
<keyword evidence="4" id="KW-0997">Cell inner membrane</keyword>
<dbReference type="RefSeq" id="WP_047914576.1">
    <property type="nucleotide sequence ID" value="NZ_LN774769.1"/>
</dbReference>
<keyword evidence="6 8" id="KW-1133">Transmembrane helix</keyword>
<comment type="subcellular location">
    <subcellularLocation>
        <location evidence="1">Cell inner membrane</location>
        <topology evidence="1">Multi-pass membrane protein</topology>
    </subcellularLocation>
</comment>
<evidence type="ECO:0000256" key="8">
    <source>
        <dbReference type="SAM" id="Phobius"/>
    </source>
</evidence>
<feature type="transmembrane region" description="Helical" evidence="8">
    <location>
        <begin position="217"/>
        <end position="239"/>
    </location>
</feature>
<dbReference type="InterPro" id="IPR042094">
    <property type="entry name" value="T2SS_GspF_sf"/>
</dbReference>
<organism evidence="10 11">
    <name type="scientific">Pseudolactococcus piscium MKFS47</name>
    <dbReference type="NCBI Taxonomy" id="297352"/>
    <lineage>
        <taxon>Bacteria</taxon>
        <taxon>Bacillati</taxon>
        <taxon>Bacillota</taxon>
        <taxon>Bacilli</taxon>
        <taxon>Lactobacillales</taxon>
        <taxon>Streptococcaceae</taxon>
        <taxon>Pseudolactococcus</taxon>
    </lineage>
</organism>
<evidence type="ECO:0000256" key="6">
    <source>
        <dbReference type="ARBA" id="ARBA00022989"/>
    </source>
</evidence>
<dbReference type="PRINTS" id="PR00812">
    <property type="entry name" value="BCTERIALGSPF"/>
</dbReference>
<reference evidence="11" key="1">
    <citation type="submission" date="2015-01" db="EMBL/GenBank/DDBJ databases">
        <authorList>
            <person name="Andreevskaya M."/>
        </authorList>
    </citation>
    <scope>NUCLEOTIDE SEQUENCE [LARGE SCALE GENOMIC DNA]</scope>
    <source>
        <strain evidence="11">MKFS47</strain>
    </source>
</reference>
<dbReference type="PANTHER" id="PTHR30012">
    <property type="entry name" value="GENERAL SECRETION PATHWAY PROTEIN"/>
    <property type="match status" value="1"/>
</dbReference>
<dbReference type="InterPro" id="IPR003004">
    <property type="entry name" value="GspF/PilC"/>
</dbReference>
<comment type="similarity">
    <text evidence="2">Belongs to the GSP F family.</text>
</comment>
<feature type="transmembrane region" description="Helical" evidence="8">
    <location>
        <begin position="169"/>
        <end position="197"/>
    </location>
</feature>
<evidence type="ECO:0000256" key="4">
    <source>
        <dbReference type="ARBA" id="ARBA00022519"/>
    </source>
</evidence>
<evidence type="ECO:0000259" key="9">
    <source>
        <dbReference type="Pfam" id="PF00482"/>
    </source>
</evidence>
<keyword evidence="3" id="KW-1003">Cell membrane</keyword>
<feature type="transmembrane region" description="Helical" evidence="8">
    <location>
        <begin position="374"/>
        <end position="395"/>
    </location>
</feature>
<evidence type="ECO:0000313" key="10">
    <source>
        <dbReference type="EMBL" id="CEN27272.1"/>
    </source>
</evidence>
<dbReference type="FunFam" id="1.20.81.30:FF:000001">
    <property type="entry name" value="Type II secretion system protein F"/>
    <property type="match status" value="1"/>
</dbReference>
<accession>A0A0D6DTX4</accession>
<dbReference type="EMBL" id="LN774769">
    <property type="protein sequence ID" value="CEN27272.1"/>
    <property type="molecule type" value="Genomic_DNA"/>
</dbReference>
<sequence length="403" mass="44378">MALYVYEGINAEGIRKKGTIRAHSQLDARDLVKKKQVKPFYINVQTETAANREIKLFNKVSTKLLVAYLQQFAILISAGVTVLEGSQMLVDQEKNKNLKASLIKVSDAIQSGRALSEAYQEMPEVFPTMLTAVIQASETAGTLESTLKQMASYYERVQKSKSSLRTAMIYPLMMILFALGVGVFMLVSIVPMFVSMFEDLGATLPWITKVCLKLSQFLTSKGLVFLAVLIMIGIGLQVIKSRSKSIRRWLDTLKLKMPILGELNLKGELSIGLSTMSSLLASSVPIVETLEMSQKAVTNLIIKDLFNRGRITIEAGGKLSQVFASQLVPNMTSSMIIVGENTGQLDAMLVKLAAIYEDEVSELTERLKTVLEPLIIVFICIIVGIIVMAIMLPMFSMFGAVQG</sequence>
<dbReference type="InterPro" id="IPR018076">
    <property type="entry name" value="T2SS_GspF_dom"/>
</dbReference>
<evidence type="ECO:0000256" key="5">
    <source>
        <dbReference type="ARBA" id="ARBA00022692"/>
    </source>
</evidence>
<proteinExistence type="inferred from homology"/>
<dbReference type="KEGG" id="lpk:LACPI_0072"/>
<name>A0A0D6DTX4_9LACT</name>
<dbReference type="GO" id="GO:0005886">
    <property type="term" value="C:plasma membrane"/>
    <property type="evidence" value="ECO:0007669"/>
    <property type="project" value="UniProtKB-SubCell"/>
</dbReference>
<dbReference type="AlphaFoldDB" id="A0A0D6DTX4"/>
<feature type="domain" description="Type II secretion system protein GspF" evidence="9">
    <location>
        <begin position="68"/>
        <end position="191"/>
    </location>
</feature>
<dbReference type="PANTHER" id="PTHR30012:SF0">
    <property type="entry name" value="TYPE II SECRETION SYSTEM PROTEIN F-RELATED"/>
    <property type="match status" value="1"/>
</dbReference>
<dbReference type="Gene3D" id="1.20.81.30">
    <property type="entry name" value="Type II secretion system (T2SS), domain F"/>
    <property type="match status" value="2"/>
</dbReference>
<dbReference type="Pfam" id="PF00482">
    <property type="entry name" value="T2SSF"/>
    <property type="match status" value="2"/>
</dbReference>
<evidence type="ECO:0000256" key="3">
    <source>
        <dbReference type="ARBA" id="ARBA00022475"/>
    </source>
</evidence>
<feature type="domain" description="Type II secretion system protein GspF" evidence="9">
    <location>
        <begin position="273"/>
        <end position="393"/>
    </location>
</feature>
<evidence type="ECO:0000313" key="11">
    <source>
        <dbReference type="Proteomes" id="UP000033166"/>
    </source>
</evidence>
<evidence type="ECO:0000256" key="2">
    <source>
        <dbReference type="ARBA" id="ARBA00005745"/>
    </source>
</evidence>
<dbReference type="Proteomes" id="UP000033166">
    <property type="component" value="Chromosome I"/>
</dbReference>